<comment type="caution">
    <text evidence="1">The sequence shown here is derived from an EMBL/GenBank/DDBJ whole genome shotgun (WGS) entry which is preliminary data.</text>
</comment>
<dbReference type="RefSeq" id="WP_344419289.1">
    <property type="nucleotide sequence ID" value="NZ_BAAANN010000013.1"/>
</dbReference>
<proteinExistence type="predicted"/>
<dbReference type="Proteomes" id="UP001501116">
    <property type="component" value="Unassembled WGS sequence"/>
</dbReference>
<evidence type="ECO:0000313" key="1">
    <source>
        <dbReference type="EMBL" id="GAA1961263.1"/>
    </source>
</evidence>
<gene>
    <name evidence="1" type="ORF">GCM10009754_35180</name>
</gene>
<name>A0ABN2R0B1_9PSEU</name>
<dbReference type="EMBL" id="BAAANN010000013">
    <property type="protein sequence ID" value="GAA1961263.1"/>
    <property type="molecule type" value="Genomic_DNA"/>
</dbReference>
<keyword evidence="2" id="KW-1185">Reference proteome</keyword>
<accession>A0ABN2R0B1</accession>
<organism evidence="1 2">
    <name type="scientific">Amycolatopsis minnesotensis</name>
    <dbReference type="NCBI Taxonomy" id="337894"/>
    <lineage>
        <taxon>Bacteria</taxon>
        <taxon>Bacillati</taxon>
        <taxon>Actinomycetota</taxon>
        <taxon>Actinomycetes</taxon>
        <taxon>Pseudonocardiales</taxon>
        <taxon>Pseudonocardiaceae</taxon>
        <taxon>Amycolatopsis</taxon>
    </lineage>
</organism>
<sequence>MLTTFIVLCLIAMFFWRYLLKIVLAAALVLLVVGVVQVADMAASVVGPPAHEIACSASGGTLC</sequence>
<protein>
    <submittedName>
        <fullName evidence="1">Uncharacterized protein</fullName>
    </submittedName>
</protein>
<evidence type="ECO:0000313" key="2">
    <source>
        <dbReference type="Proteomes" id="UP001501116"/>
    </source>
</evidence>
<reference evidence="1 2" key="1">
    <citation type="journal article" date="2019" name="Int. J. Syst. Evol. Microbiol.">
        <title>The Global Catalogue of Microorganisms (GCM) 10K type strain sequencing project: providing services to taxonomists for standard genome sequencing and annotation.</title>
        <authorList>
            <consortium name="The Broad Institute Genomics Platform"/>
            <consortium name="The Broad Institute Genome Sequencing Center for Infectious Disease"/>
            <person name="Wu L."/>
            <person name="Ma J."/>
        </authorList>
    </citation>
    <scope>NUCLEOTIDE SEQUENCE [LARGE SCALE GENOMIC DNA]</scope>
    <source>
        <strain evidence="1 2">JCM 14545</strain>
    </source>
</reference>